<gene>
    <name evidence="1" type="ORF">SAMEA4535761_01820</name>
</gene>
<evidence type="ECO:0000313" key="1">
    <source>
        <dbReference type="EMBL" id="SNV78156.1"/>
    </source>
</evidence>
<reference evidence="1 2" key="1">
    <citation type="submission" date="2017-06" db="EMBL/GenBank/DDBJ databases">
        <authorList>
            <consortium name="Pathogen Informatics"/>
        </authorList>
    </citation>
    <scope>NUCLEOTIDE SEQUENCE [LARGE SCALE GENOMIC DNA]</scope>
    <source>
        <strain evidence="1 2">NCTC13015</strain>
    </source>
</reference>
<name>A0A240A5I7_9CORY</name>
<dbReference type="AlphaFoldDB" id="A0A240A5I7"/>
<dbReference type="Proteomes" id="UP000215374">
    <property type="component" value="Chromosome 1"/>
</dbReference>
<protein>
    <submittedName>
        <fullName evidence="1">Uncharacterized protein</fullName>
    </submittedName>
</protein>
<sequence length="274" mass="30396">MQHALLDGTRLRSRFVTDVLCQQGCEWAALPFAEHGITDSGATWQERRLRVVEKAVRPSGTYEEPSTYIVSGASDCLRVRLSDGSVDEYPLEGEDLLAQLLAIFAPKALKFSNETLVFDLDSSSGGLFDRLCDEVFASSALWPVNIVALGGTDQITKAFEVDRRKPENAYWFLKEDGKLVFLGNGCRAGDRSISHALSERLSLEDAILRIQFIRAGKLLELVKDPTTQTKLASEYLDEIAMPSARLTKLPVHRAFQEVADANCDALVDRTEENV</sequence>
<accession>A0A240A5I7</accession>
<dbReference type="EMBL" id="LT906467">
    <property type="protein sequence ID" value="SNV78156.1"/>
    <property type="molecule type" value="Genomic_DNA"/>
</dbReference>
<evidence type="ECO:0000313" key="2">
    <source>
        <dbReference type="Proteomes" id="UP000215374"/>
    </source>
</evidence>
<organism evidence="1 2">
    <name type="scientific">Corynebacterium imitans</name>
    <dbReference type="NCBI Taxonomy" id="156978"/>
    <lineage>
        <taxon>Bacteria</taxon>
        <taxon>Bacillati</taxon>
        <taxon>Actinomycetota</taxon>
        <taxon>Actinomycetes</taxon>
        <taxon>Mycobacteriales</taxon>
        <taxon>Corynebacteriaceae</taxon>
        <taxon>Corynebacterium</taxon>
    </lineage>
</organism>
<proteinExistence type="predicted"/>